<dbReference type="Proteomes" id="UP000244197">
    <property type="component" value="Unassembled WGS sequence"/>
</dbReference>
<evidence type="ECO:0000313" key="3">
    <source>
        <dbReference type="Proteomes" id="UP000244197"/>
    </source>
</evidence>
<dbReference type="Gene3D" id="3.30.700.10">
    <property type="entry name" value="Glycoprotein, Type 4 Pilin"/>
    <property type="match status" value="1"/>
</dbReference>
<feature type="transmembrane region" description="Helical" evidence="1">
    <location>
        <begin position="12"/>
        <end position="31"/>
    </location>
</feature>
<keyword evidence="1" id="KW-0812">Transmembrane</keyword>
<keyword evidence="1" id="KW-0472">Membrane</keyword>
<proteinExistence type="predicted"/>
<organism evidence="2 3">
    <name type="scientific">Vibrio splendidus</name>
    <dbReference type="NCBI Taxonomy" id="29497"/>
    <lineage>
        <taxon>Bacteria</taxon>
        <taxon>Pseudomonadati</taxon>
        <taxon>Pseudomonadota</taxon>
        <taxon>Gammaproteobacteria</taxon>
        <taxon>Vibrionales</taxon>
        <taxon>Vibrionaceae</taxon>
        <taxon>Vibrio</taxon>
    </lineage>
</organism>
<comment type="caution">
    <text evidence="2">The sequence shown here is derived from an EMBL/GenBank/DDBJ whole genome shotgun (WGS) entry which is preliminary data.</text>
</comment>
<evidence type="ECO:0000313" key="2">
    <source>
        <dbReference type="EMBL" id="PTP37028.1"/>
    </source>
</evidence>
<protein>
    <submittedName>
        <fullName evidence="2">MSHA biogenesis protein MshB</fullName>
    </submittedName>
</protein>
<reference evidence="2 3" key="1">
    <citation type="submission" date="2017-11" db="EMBL/GenBank/DDBJ databases">
        <title>Population delineation of vibrios coincides with oyster pathogenicity.</title>
        <authorList>
            <person name="Bruto M."/>
            <person name="Labreuche Y."/>
            <person name="James A."/>
            <person name="Piel D."/>
            <person name="Chenivesse S."/>
            <person name="Petton B."/>
            <person name="Polz M.F."/>
            <person name="Le Roux F."/>
        </authorList>
    </citation>
    <scope>NUCLEOTIDE SEQUENCE [LARGE SCALE GENOMIC DNA]</scope>
    <source>
        <strain evidence="2 3">FF_144</strain>
    </source>
</reference>
<dbReference type="SUPFAM" id="SSF54523">
    <property type="entry name" value="Pili subunits"/>
    <property type="match status" value="1"/>
</dbReference>
<name>A0A2T5EXK5_VIBSP</name>
<accession>A0A2T5EXK5</accession>
<dbReference type="NCBIfam" id="TIGR02532">
    <property type="entry name" value="IV_pilin_GFxxxE"/>
    <property type="match status" value="1"/>
</dbReference>
<dbReference type="RefSeq" id="WP_017090467.1">
    <property type="nucleotide sequence ID" value="NZ_MCWO01000533.1"/>
</dbReference>
<sequence length="184" mass="19859">MKKVTGFTLVELVVVIVVLGLLAVAALPRFIDVTDNAKEASIEAVAGGYATAVLSARAQWEGNGRTVDDTNGNNFVDYDGQEFWLTTAGTTYRDGYPVRLKTSGIDTGYGQTVNANICVQLMEELLQNPPSVETNSNNSPKYLAALGGDNSDVNTACRYTQQEGKEHYFEYDITSGSVTVTLDN</sequence>
<dbReference type="InterPro" id="IPR045584">
    <property type="entry name" value="Pilin-like"/>
</dbReference>
<dbReference type="Pfam" id="PF07963">
    <property type="entry name" value="N_methyl"/>
    <property type="match status" value="1"/>
</dbReference>
<dbReference type="AlphaFoldDB" id="A0A2T5EXK5"/>
<dbReference type="PROSITE" id="PS00409">
    <property type="entry name" value="PROKAR_NTER_METHYL"/>
    <property type="match status" value="1"/>
</dbReference>
<dbReference type="EMBL" id="PIFK01000013">
    <property type="protein sequence ID" value="PTP37028.1"/>
    <property type="molecule type" value="Genomic_DNA"/>
</dbReference>
<gene>
    <name evidence="2" type="ORF">CWO07_08335</name>
</gene>
<evidence type="ECO:0000256" key="1">
    <source>
        <dbReference type="SAM" id="Phobius"/>
    </source>
</evidence>
<dbReference type="InterPro" id="IPR012902">
    <property type="entry name" value="N_methyl_site"/>
</dbReference>
<keyword evidence="1" id="KW-1133">Transmembrane helix</keyword>